<evidence type="ECO:0000256" key="7">
    <source>
        <dbReference type="ARBA" id="ARBA00035009"/>
    </source>
</evidence>
<evidence type="ECO:0000313" key="11">
    <source>
        <dbReference type="Proteomes" id="UP000694923"/>
    </source>
</evidence>
<evidence type="ECO:0000313" key="12">
    <source>
        <dbReference type="RefSeq" id="XP_008562725.1"/>
    </source>
</evidence>
<gene>
    <name evidence="12" type="primary">LOC103583090</name>
</gene>
<keyword evidence="4" id="KW-0744">Spermatogenesis</keyword>
<accession>A0ABM0Q2Y4</accession>
<evidence type="ECO:0000256" key="4">
    <source>
        <dbReference type="ARBA" id="ARBA00022871"/>
    </source>
</evidence>
<proteinExistence type="inferred from homology"/>
<name>A0ABM0Q2Y4_GALVR</name>
<evidence type="ECO:0000256" key="5">
    <source>
        <dbReference type="ARBA" id="ARBA00022989"/>
    </source>
</evidence>
<feature type="region of interest" description="Disordered" evidence="9">
    <location>
        <begin position="1"/>
        <end position="31"/>
    </location>
</feature>
<evidence type="ECO:0000259" key="10">
    <source>
        <dbReference type="Pfam" id="PF14650"/>
    </source>
</evidence>
<evidence type="ECO:0000256" key="8">
    <source>
        <dbReference type="ARBA" id="ARBA00037695"/>
    </source>
</evidence>
<comment type="function">
    <text evidence="8">May play a role in spermatogenesis.</text>
</comment>
<dbReference type="PANTHER" id="PTHR21859">
    <property type="entry name" value="ACROSOME-SPECIFIC PROTEIN"/>
    <property type="match status" value="1"/>
</dbReference>
<dbReference type="GeneID" id="103583090"/>
<comment type="similarity">
    <text evidence="7">Belongs to the SPATA31 family.</text>
</comment>
<protein>
    <submittedName>
        <fullName evidence="12">Spermatogenesis-associated protein 31C2-like</fullName>
    </submittedName>
</protein>
<organism evidence="11 12">
    <name type="scientific">Galeopterus variegatus</name>
    <name type="common">Malayan flying lemur</name>
    <name type="synonym">Cynocephalus variegatus</name>
    <dbReference type="NCBI Taxonomy" id="482537"/>
    <lineage>
        <taxon>Eukaryota</taxon>
        <taxon>Metazoa</taxon>
        <taxon>Chordata</taxon>
        <taxon>Craniata</taxon>
        <taxon>Vertebrata</taxon>
        <taxon>Euteleostomi</taxon>
        <taxon>Mammalia</taxon>
        <taxon>Eutheria</taxon>
        <taxon>Euarchontoglires</taxon>
        <taxon>Dermoptera</taxon>
        <taxon>Cynocephalidae</taxon>
        <taxon>Galeopterus</taxon>
    </lineage>
</organism>
<keyword evidence="11" id="KW-1185">Reference proteome</keyword>
<dbReference type="RefSeq" id="XP_008562725.1">
    <property type="nucleotide sequence ID" value="XM_008564503.1"/>
</dbReference>
<feature type="compositionally biased region" description="Polar residues" evidence="9">
    <location>
        <begin position="7"/>
        <end position="25"/>
    </location>
</feature>
<evidence type="ECO:0000256" key="2">
    <source>
        <dbReference type="ARBA" id="ARBA00022692"/>
    </source>
</evidence>
<evidence type="ECO:0000256" key="3">
    <source>
        <dbReference type="ARBA" id="ARBA00022782"/>
    </source>
</evidence>
<keyword evidence="3" id="KW-0221">Differentiation</keyword>
<sequence length="93" mass="10423">MVKNPQEAFSQLTPDSGASQENESVSLLPEDFISPELREQLEKHLQQRYTQRCCGLSPRLHVSPDLIQPQDEFPGTSRVNNRHESSVFVGGSS</sequence>
<feature type="domain" description="SPATA31" evidence="10">
    <location>
        <begin position="1"/>
        <end position="86"/>
    </location>
</feature>
<feature type="region of interest" description="Disordered" evidence="9">
    <location>
        <begin position="64"/>
        <end position="93"/>
    </location>
</feature>
<evidence type="ECO:0000256" key="9">
    <source>
        <dbReference type="SAM" id="MobiDB-lite"/>
    </source>
</evidence>
<keyword evidence="2" id="KW-0812">Transmembrane</keyword>
<keyword evidence="5" id="KW-1133">Transmembrane helix</keyword>
<dbReference type="Pfam" id="PF14650">
    <property type="entry name" value="FAM75"/>
    <property type="match status" value="1"/>
</dbReference>
<dbReference type="InterPro" id="IPR039509">
    <property type="entry name" value="SPATA31"/>
</dbReference>
<evidence type="ECO:0000256" key="1">
    <source>
        <dbReference type="ARBA" id="ARBA00004167"/>
    </source>
</evidence>
<evidence type="ECO:0000256" key="6">
    <source>
        <dbReference type="ARBA" id="ARBA00023136"/>
    </source>
</evidence>
<dbReference type="Proteomes" id="UP000694923">
    <property type="component" value="Unplaced"/>
</dbReference>
<reference evidence="12" key="1">
    <citation type="submission" date="2025-08" db="UniProtKB">
        <authorList>
            <consortium name="RefSeq"/>
        </authorList>
    </citation>
    <scope>IDENTIFICATION</scope>
</reference>
<keyword evidence="6" id="KW-0472">Membrane</keyword>
<comment type="subcellular location">
    <subcellularLocation>
        <location evidence="1">Membrane</location>
        <topology evidence="1">Single-pass membrane protein</topology>
    </subcellularLocation>
</comment>
<dbReference type="PANTHER" id="PTHR21859:SF55">
    <property type="entry name" value="SPERMATOGENESIS-ASSOCIATED PROTEIN 31A1-RELATED"/>
    <property type="match status" value="1"/>
</dbReference>